<comment type="cofactor">
    <cofactor evidence="1 10">
        <name>Mg(2+)</name>
        <dbReference type="ChEBI" id="CHEBI:18420"/>
    </cofactor>
</comment>
<dbReference type="GO" id="GO:0000287">
    <property type="term" value="F:magnesium ion binding"/>
    <property type="evidence" value="ECO:0007669"/>
    <property type="project" value="UniProtKB-UniRule"/>
</dbReference>
<dbReference type="EMBL" id="DXBD01000047">
    <property type="protein sequence ID" value="HIZ68078.1"/>
    <property type="molecule type" value="Genomic_DNA"/>
</dbReference>
<comment type="similarity">
    <text evidence="3 10">Belongs to the PEPCase type 1 family.</text>
</comment>
<keyword evidence="6 10" id="KW-0460">Magnesium</keyword>
<accession>A0A9D2JVE1</accession>
<protein>
    <recommendedName>
        <fullName evidence="5 10">Phosphoenolpyruvate carboxylase</fullName>
        <shortName evidence="10">PEPC</shortName>
        <shortName evidence="10">PEPCase</shortName>
        <ecNumber evidence="4 10">4.1.1.31</ecNumber>
    </recommendedName>
</protein>
<gene>
    <name evidence="10 13" type="primary">ppc</name>
    <name evidence="13" type="ORF">H9965_06485</name>
</gene>
<dbReference type="PANTHER" id="PTHR30523:SF6">
    <property type="entry name" value="PHOSPHOENOLPYRUVATE CARBOXYLASE"/>
    <property type="match status" value="1"/>
</dbReference>
<dbReference type="GO" id="GO:0008964">
    <property type="term" value="F:phosphoenolpyruvate carboxylase activity"/>
    <property type="evidence" value="ECO:0007669"/>
    <property type="project" value="UniProtKB-UniRule"/>
</dbReference>
<dbReference type="InterPro" id="IPR022805">
    <property type="entry name" value="PEP_COase_bac/pln-type"/>
</dbReference>
<evidence type="ECO:0000313" key="14">
    <source>
        <dbReference type="Proteomes" id="UP000824058"/>
    </source>
</evidence>
<evidence type="ECO:0000256" key="8">
    <source>
        <dbReference type="ARBA" id="ARBA00023300"/>
    </source>
</evidence>
<evidence type="ECO:0000256" key="3">
    <source>
        <dbReference type="ARBA" id="ARBA00008346"/>
    </source>
</evidence>
<keyword evidence="8 10" id="KW-0120">Carbon dioxide fixation</keyword>
<dbReference type="EC" id="4.1.1.31" evidence="4 10"/>
<keyword evidence="7 10" id="KW-0456">Lyase</keyword>
<comment type="function">
    <text evidence="2 10">Forms oxaloacetate, a four-carbon dicarboxylic acid source for the tricarboxylic acid cycle.</text>
</comment>
<dbReference type="InterPro" id="IPR015813">
    <property type="entry name" value="Pyrv/PenolPyrv_kinase-like_dom"/>
</dbReference>
<dbReference type="InterPro" id="IPR033129">
    <property type="entry name" value="PEPCASE_His_AS"/>
</dbReference>
<evidence type="ECO:0000256" key="4">
    <source>
        <dbReference type="ARBA" id="ARBA00012305"/>
    </source>
</evidence>
<dbReference type="GO" id="GO:0015977">
    <property type="term" value="P:carbon fixation"/>
    <property type="evidence" value="ECO:0007669"/>
    <property type="project" value="UniProtKB-UniRule"/>
</dbReference>
<evidence type="ECO:0000256" key="1">
    <source>
        <dbReference type="ARBA" id="ARBA00001946"/>
    </source>
</evidence>
<proteinExistence type="inferred from homology"/>
<reference evidence="13" key="2">
    <citation type="submission" date="2021-04" db="EMBL/GenBank/DDBJ databases">
        <authorList>
            <person name="Gilroy R."/>
        </authorList>
    </citation>
    <scope>NUCLEOTIDE SEQUENCE</scope>
    <source>
        <strain evidence="13">ChiBcolR9-63</strain>
    </source>
</reference>
<evidence type="ECO:0000256" key="5">
    <source>
        <dbReference type="ARBA" id="ARBA00022419"/>
    </source>
</evidence>
<dbReference type="HAMAP" id="MF_00595">
    <property type="entry name" value="PEPcase_type1"/>
    <property type="match status" value="1"/>
</dbReference>
<dbReference type="AlphaFoldDB" id="A0A9D2JVE1"/>
<evidence type="ECO:0000256" key="11">
    <source>
        <dbReference type="PROSITE-ProRule" id="PRU10111"/>
    </source>
</evidence>
<dbReference type="Pfam" id="PF00311">
    <property type="entry name" value="PEPcase"/>
    <property type="match status" value="1"/>
</dbReference>
<comment type="caution">
    <text evidence="13">The sequence shown here is derived from an EMBL/GenBank/DDBJ whole genome shotgun (WGS) entry which is preliminary data.</text>
</comment>
<feature type="active site" evidence="10 11">
    <location>
        <position position="138"/>
    </location>
</feature>
<evidence type="ECO:0000313" key="13">
    <source>
        <dbReference type="EMBL" id="HIZ68078.1"/>
    </source>
</evidence>
<dbReference type="PROSITE" id="PS00781">
    <property type="entry name" value="PEPCASE_1"/>
    <property type="match status" value="1"/>
</dbReference>
<name>A0A9D2JVE1_9STRE</name>
<evidence type="ECO:0000256" key="10">
    <source>
        <dbReference type="HAMAP-Rule" id="MF_00595"/>
    </source>
</evidence>
<dbReference type="GO" id="GO:0006107">
    <property type="term" value="P:oxaloacetate metabolic process"/>
    <property type="evidence" value="ECO:0007669"/>
    <property type="project" value="UniProtKB-UniRule"/>
</dbReference>
<feature type="active site" evidence="10 12">
    <location>
        <position position="604"/>
    </location>
</feature>
<dbReference type="Gene3D" id="1.20.1440.90">
    <property type="entry name" value="Phosphoenolpyruvate/pyruvate domain"/>
    <property type="match status" value="1"/>
</dbReference>
<sequence length="941" mass="107399">MTVKKLENNNTRSIMTEEVKVLKQILDDTTHQMVGDEVFAKIQNIADLSASSEYVKLEKLVAQLTNDEMIVVSRYFSILPLLINISEDVDFAYEINYQNNMGKDYLGKLSLTVDMVSESDNAKEILENVNVVPVLTAHPTQVQRKTVLELTNHIHDLLRKYRDVKAGVVNRNKWYTDLRRYIEIIMQTDIIREKKLTVKNEITNVMEYYNTSLIQAITKLTSEYKHLAAEKGLDLDNPKPITMGMWIGGDRDGNPYVTAETLQLSATVQSEVILNYYIEKLTGLYRTFSLSTTLTDISPEVEKLAELSTDKSIYRENEPYRKAFHYIQLKLIQTLLELKAGPGISQRVLESSNNISSGVYTSTNNASVVSKYLQEKFSRVSSELQNEIPSYKTAQEFKDDLLLIKQSLLDNGDEAMLTGDFSELLQAVDVFGFYLATIDMRQDSSVNEACVAELLRSANVVDNYSELPEEKKIKILLKELTEDPRTLSSANAEKSELLQKELAIFKTARYLKDKLGEEVIKQHIISHTESVSDMFELAVMLKEVGLIDNQKARVQIVPLFETIEDLENSRGIMEEYLDYDIVRRWIAANKGYQEVMLGYSDSNKDGGYLSSVWTLYKAQNELTRIGTERGIKVTFIHGRGGTVGRGGGPSYEAITSQPFGSIKDRIRLTEQGEIIENKYGNKDVAYYNLEMLVSATIDRIVTRMITDANEIDEFRATMDDIVSYSNTVYRDLVFGNPHFYDYFFEASPIKEVSSLNIGSRPAARKTITEISGLRAIPWVFSWSQSRVMFPGWYGVGSAFKHFIDADEGNLAKLQHMYDKWPFFHSLLSNVDMVLSKSNMNIAFQYAQLAEDEDVRDVFNTILDEWQLTKNVILAIEQHEDLLETNPSLRASLDYRLPYFNVLNYIQIELIKRLRHDELDEDYEKLIHTTINGIATGLRNSG</sequence>
<comment type="catalytic activity">
    <reaction evidence="9 10">
        <text>oxaloacetate + phosphate = phosphoenolpyruvate + hydrogencarbonate</text>
        <dbReference type="Rhea" id="RHEA:28370"/>
        <dbReference type="ChEBI" id="CHEBI:16452"/>
        <dbReference type="ChEBI" id="CHEBI:17544"/>
        <dbReference type="ChEBI" id="CHEBI:43474"/>
        <dbReference type="ChEBI" id="CHEBI:58702"/>
        <dbReference type="EC" id="4.1.1.31"/>
    </reaction>
</comment>
<organism evidence="13 14">
    <name type="scientific">Candidatus Streptococcus faecavium</name>
    <dbReference type="NCBI Taxonomy" id="2838763"/>
    <lineage>
        <taxon>Bacteria</taxon>
        <taxon>Bacillati</taxon>
        <taxon>Bacillota</taxon>
        <taxon>Bacilli</taxon>
        <taxon>Lactobacillales</taxon>
        <taxon>Streptococcaceae</taxon>
        <taxon>Streptococcus</taxon>
    </lineage>
</organism>
<evidence type="ECO:0000256" key="12">
    <source>
        <dbReference type="PROSITE-ProRule" id="PRU10112"/>
    </source>
</evidence>
<dbReference type="PANTHER" id="PTHR30523">
    <property type="entry name" value="PHOSPHOENOLPYRUVATE CARBOXYLASE"/>
    <property type="match status" value="1"/>
</dbReference>
<evidence type="ECO:0000256" key="2">
    <source>
        <dbReference type="ARBA" id="ARBA00003670"/>
    </source>
</evidence>
<dbReference type="Proteomes" id="UP000824058">
    <property type="component" value="Unassembled WGS sequence"/>
</dbReference>
<comment type="subunit">
    <text evidence="10">Homotetramer.</text>
</comment>
<dbReference type="GO" id="GO:0006099">
    <property type="term" value="P:tricarboxylic acid cycle"/>
    <property type="evidence" value="ECO:0007669"/>
    <property type="project" value="InterPro"/>
</dbReference>
<evidence type="ECO:0000256" key="7">
    <source>
        <dbReference type="ARBA" id="ARBA00023239"/>
    </source>
</evidence>
<dbReference type="PROSITE" id="PS00393">
    <property type="entry name" value="PEPCASE_2"/>
    <property type="match status" value="1"/>
</dbReference>
<dbReference type="SUPFAM" id="SSF51621">
    <property type="entry name" value="Phosphoenolpyruvate/pyruvate domain"/>
    <property type="match status" value="1"/>
</dbReference>
<reference evidence="13" key="1">
    <citation type="journal article" date="2021" name="PeerJ">
        <title>Extensive microbial diversity within the chicken gut microbiome revealed by metagenomics and culture.</title>
        <authorList>
            <person name="Gilroy R."/>
            <person name="Ravi A."/>
            <person name="Getino M."/>
            <person name="Pursley I."/>
            <person name="Horton D.L."/>
            <person name="Alikhan N.F."/>
            <person name="Baker D."/>
            <person name="Gharbi K."/>
            <person name="Hall N."/>
            <person name="Watson M."/>
            <person name="Adriaenssens E.M."/>
            <person name="Foster-Nyarko E."/>
            <person name="Jarju S."/>
            <person name="Secka A."/>
            <person name="Antonio M."/>
            <person name="Oren A."/>
            <person name="Chaudhuri R.R."/>
            <person name="La Ragione R."/>
            <person name="Hildebrand F."/>
            <person name="Pallen M.J."/>
        </authorList>
    </citation>
    <scope>NUCLEOTIDE SEQUENCE</scope>
    <source>
        <strain evidence="13">ChiBcolR9-63</strain>
    </source>
</reference>
<evidence type="ECO:0000256" key="9">
    <source>
        <dbReference type="ARBA" id="ARBA00048995"/>
    </source>
</evidence>
<evidence type="ECO:0000256" key="6">
    <source>
        <dbReference type="ARBA" id="ARBA00022842"/>
    </source>
</evidence>
<dbReference type="NCBIfam" id="NF000584">
    <property type="entry name" value="PRK00009.1"/>
    <property type="match status" value="1"/>
</dbReference>
<dbReference type="InterPro" id="IPR021135">
    <property type="entry name" value="PEP_COase"/>
</dbReference>
<dbReference type="InterPro" id="IPR018129">
    <property type="entry name" value="PEP_COase_Lys_AS"/>
</dbReference>
<dbReference type="PRINTS" id="PR00150">
    <property type="entry name" value="PEPCARBXLASE"/>
</dbReference>
<dbReference type="GO" id="GO:0005829">
    <property type="term" value="C:cytosol"/>
    <property type="evidence" value="ECO:0007669"/>
    <property type="project" value="TreeGrafter"/>
</dbReference>